<comment type="caution">
    <text evidence="1">The sequence shown here is derived from an EMBL/GenBank/DDBJ whole genome shotgun (WGS) entry which is preliminary data.</text>
</comment>
<dbReference type="Proteomes" id="UP000194236">
    <property type="component" value="Unassembled WGS sequence"/>
</dbReference>
<name>A0A1Y3BK64_EURMA</name>
<reference evidence="1 2" key="1">
    <citation type="submission" date="2017-03" db="EMBL/GenBank/DDBJ databases">
        <title>Genome Survey of Euroglyphus maynei.</title>
        <authorList>
            <person name="Arlian L.G."/>
            <person name="Morgan M.S."/>
            <person name="Rider S.D."/>
        </authorList>
    </citation>
    <scope>NUCLEOTIDE SEQUENCE [LARGE SCALE GENOMIC DNA]</scope>
    <source>
        <strain evidence="1">Arlian Lab</strain>
        <tissue evidence="1">Whole body</tissue>
    </source>
</reference>
<evidence type="ECO:0000313" key="1">
    <source>
        <dbReference type="EMBL" id="OTF80394.1"/>
    </source>
</evidence>
<dbReference type="AlphaFoldDB" id="A0A1Y3BK64"/>
<dbReference type="EMBL" id="MUJZ01018418">
    <property type="protein sequence ID" value="OTF80394.1"/>
    <property type="molecule type" value="Genomic_DNA"/>
</dbReference>
<gene>
    <name evidence="1" type="ORF">BLA29_011722</name>
</gene>
<proteinExistence type="predicted"/>
<protein>
    <submittedName>
        <fullName evidence="1">Uncharacterized protein</fullName>
    </submittedName>
</protein>
<sequence>MIKRFLNRIHWDFDGENFFNPASTPYHIETSNWETLAYLIKQRFRMENISCEAFYDLSIKLIDDSPKIKRKFNSCLQKLDSGELERYLMK</sequence>
<accession>A0A1Y3BK64</accession>
<keyword evidence="2" id="KW-1185">Reference proteome</keyword>
<evidence type="ECO:0000313" key="2">
    <source>
        <dbReference type="Proteomes" id="UP000194236"/>
    </source>
</evidence>
<organism evidence="1 2">
    <name type="scientific">Euroglyphus maynei</name>
    <name type="common">Mayne's house dust mite</name>
    <dbReference type="NCBI Taxonomy" id="6958"/>
    <lineage>
        <taxon>Eukaryota</taxon>
        <taxon>Metazoa</taxon>
        <taxon>Ecdysozoa</taxon>
        <taxon>Arthropoda</taxon>
        <taxon>Chelicerata</taxon>
        <taxon>Arachnida</taxon>
        <taxon>Acari</taxon>
        <taxon>Acariformes</taxon>
        <taxon>Sarcoptiformes</taxon>
        <taxon>Astigmata</taxon>
        <taxon>Psoroptidia</taxon>
        <taxon>Analgoidea</taxon>
        <taxon>Pyroglyphidae</taxon>
        <taxon>Pyroglyphinae</taxon>
        <taxon>Euroglyphus</taxon>
    </lineage>
</organism>